<organism evidence="1 2">
    <name type="scientific">Plasmopara halstedii</name>
    <name type="common">Downy mildew of sunflower</name>
    <dbReference type="NCBI Taxonomy" id="4781"/>
    <lineage>
        <taxon>Eukaryota</taxon>
        <taxon>Sar</taxon>
        <taxon>Stramenopiles</taxon>
        <taxon>Oomycota</taxon>
        <taxon>Peronosporomycetes</taxon>
        <taxon>Peronosporales</taxon>
        <taxon>Peronosporaceae</taxon>
        <taxon>Plasmopara</taxon>
    </lineage>
</organism>
<dbReference type="GeneID" id="36407345"/>
<name>A0A0P1AMM3_PLAHL</name>
<dbReference type="Proteomes" id="UP000054928">
    <property type="component" value="Unassembled WGS sequence"/>
</dbReference>
<dbReference type="EMBL" id="CCYD01000610">
    <property type="protein sequence ID" value="CEG41983.1"/>
    <property type="molecule type" value="Genomic_DNA"/>
</dbReference>
<reference evidence="2" key="1">
    <citation type="submission" date="2014-09" db="EMBL/GenBank/DDBJ databases">
        <authorList>
            <person name="Sharma Rahul"/>
            <person name="Thines Marco"/>
        </authorList>
    </citation>
    <scope>NUCLEOTIDE SEQUENCE [LARGE SCALE GENOMIC DNA]</scope>
</reference>
<dbReference type="AlphaFoldDB" id="A0A0P1AMM3"/>
<protein>
    <submittedName>
        <fullName evidence="1">Uncharacterized protein</fullName>
    </submittedName>
</protein>
<dbReference type="OMA" id="NEDTHIT"/>
<dbReference type="OrthoDB" id="129342at2759"/>
<evidence type="ECO:0000313" key="2">
    <source>
        <dbReference type="Proteomes" id="UP000054928"/>
    </source>
</evidence>
<accession>A0A0P1AMM3</accession>
<proteinExistence type="predicted"/>
<dbReference type="RefSeq" id="XP_024578352.1">
    <property type="nucleotide sequence ID" value="XM_024727813.1"/>
</dbReference>
<evidence type="ECO:0000313" key="1">
    <source>
        <dbReference type="EMBL" id="CEG41983.1"/>
    </source>
</evidence>
<sequence length="466" mass="52463">MHELASLSDSQIEHDTVRNRAALAAAIVIPKIKFLARHSWPTREIVTSKQQLVKRFVWGSREGVPERAWMNDAQAGLPMCDGGLAVPHVATDLLAMAANAVGRWAARANDVYLTPARRDAPVGGFKIATTMWKGGAAVVCGVHCDQIDPTNASFVAATAALFRRHLLAEKWDGNSLQIAVDDDAMLSFGRLPCGRRRLRGPFCHEWLYRVALDTRRWLIDDRGGAVNISILRHGNKWGMLRDLFSWTWMERGVVNFELRRPRTPAVRRAVLKLCEAMVFNYPELLHTTTHLWPVRTGVSMHHSWRLTNSAEGVIFSDATIERPPQKIASRFVCERRARTDVGNRDIRFHDHSALSRLVQLHMGEGWRPNRTRYKSAVALHRAKEGKEERDRAIAVLAEKNSDLQRATSQLKWSRCERRPGAESVPHQGEQPQLVELRTQRSDVPAQHVSARPARDDTACLLGVPGC</sequence>
<keyword evidence="2" id="KW-1185">Reference proteome</keyword>